<evidence type="ECO:0000313" key="1">
    <source>
        <dbReference type="EMBL" id="PLX61140.1"/>
    </source>
</evidence>
<dbReference type="AlphaFoldDB" id="A0A2N6CVB0"/>
<proteinExistence type="predicted"/>
<sequence>MGLGWDSQRAEIIPNRCIRFAPVKEEGQTIRMQLKEVSDTSELMEQLSVSAGMSIKSAVGSASAQGKFASNTKVTSSSNTLLIHATVDNGVLFVGPSQPLDPVRSAFPLHGNSSTKAPWWVNSSEVSPVIHLTEEARDILGDGSARNIREFERLCGDSFVSAIYSGAELIAVMTVKSKSRSKAQSAQGCVKAKLSAWGAKGETSACATAATDQKNGSTEVAVDFTQIGGAGGKIPMNQEGFLNKLNELPSEAQAGPQFHSMNLTAYSDLPHWPHAIAMNTADDPEDALLVNFYYTLTSVQHTLQDALDNPDQYVGEDEEQLKTLQDQVIQYRRDIFGTLQDIQRLAGIPTEVPVFFGLISRTDPDAVHQKEQLEAMVQEQKKRLISFNGGSENPNLIKLKLPFPCVAVENCTQVNCDITVKDIVEYYVGRQSRRTCQTDSASMECLNNMQLDSLAESLDSISAKQDECNSET</sequence>
<organism evidence="1 2">
    <name type="scientific">Sedimenticola selenatireducens</name>
    <dbReference type="NCBI Taxonomy" id="191960"/>
    <lineage>
        <taxon>Bacteria</taxon>
        <taxon>Pseudomonadati</taxon>
        <taxon>Pseudomonadota</taxon>
        <taxon>Gammaproteobacteria</taxon>
        <taxon>Chromatiales</taxon>
        <taxon>Sedimenticolaceae</taxon>
        <taxon>Sedimenticola</taxon>
    </lineage>
</organism>
<comment type="caution">
    <text evidence="1">The sequence shown here is derived from an EMBL/GenBank/DDBJ whole genome shotgun (WGS) entry which is preliminary data.</text>
</comment>
<dbReference type="EMBL" id="PKUN01000021">
    <property type="protein sequence ID" value="PLX61140.1"/>
    <property type="molecule type" value="Genomic_DNA"/>
</dbReference>
<dbReference type="Proteomes" id="UP000235015">
    <property type="component" value="Unassembled WGS sequence"/>
</dbReference>
<evidence type="ECO:0008006" key="3">
    <source>
        <dbReference type="Google" id="ProtNLM"/>
    </source>
</evidence>
<accession>A0A2N6CVB0</accession>
<gene>
    <name evidence="1" type="ORF">C0630_12130</name>
</gene>
<evidence type="ECO:0000313" key="2">
    <source>
        <dbReference type="Proteomes" id="UP000235015"/>
    </source>
</evidence>
<name>A0A2N6CVB0_9GAMM</name>
<protein>
    <recommendedName>
        <fullName evidence="3">MACPF domain-containing protein</fullName>
    </recommendedName>
</protein>
<reference evidence="1 2" key="1">
    <citation type="submission" date="2017-11" db="EMBL/GenBank/DDBJ databases">
        <title>Genome-resolved metagenomics identifies genetic mobility, metabolic interactions, and unexpected diversity in perchlorate-reducing communities.</title>
        <authorList>
            <person name="Barnum T.P."/>
            <person name="Figueroa I.A."/>
            <person name="Carlstrom C.I."/>
            <person name="Lucas L.N."/>
            <person name="Engelbrektson A.L."/>
            <person name="Coates J.D."/>
        </authorList>
    </citation>
    <scope>NUCLEOTIDE SEQUENCE [LARGE SCALE GENOMIC DNA]</scope>
    <source>
        <strain evidence="1">BM301</strain>
    </source>
</reference>
<dbReference type="STRING" id="1111735.GCA_000428045_00731"/>